<dbReference type="OrthoDB" id="8156917at2"/>
<dbReference type="STRING" id="1682113.A7U43_10490"/>
<feature type="compositionally biased region" description="Basic and acidic residues" evidence="1">
    <location>
        <begin position="315"/>
        <end position="329"/>
    </location>
</feature>
<dbReference type="PANTHER" id="PTHR23026">
    <property type="entry name" value="NADPH NITROREDUCTASE"/>
    <property type="match status" value="1"/>
</dbReference>
<dbReference type="Proteomes" id="UP000077143">
    <property type="component" value="Chromosome"/>
</dbReference>
<evidence type="ECO:0000256" key="1">
    <source>
        <dbReference type="SAM" id="MobiDB-lite"/>
    </source>
</evidence>
<evidence type="ECO:0000313" key="3">
    <source>
        <dbReference type="Proteomes" id="UP000077143"/>
    </source>
</evidence>
<accession>A0A172UKW2</accession>
<dbReference type="NCBIfam" id="NF047509">
    <property type="entry name" value="Rv3131_FMN_oxido"/>
    <property type="match status" value="1"/>
</dbReference>
<sequence>MSHTTVSTAVLEETIQFACRAPSFHNSQPWRWIDTGQALELHLDPARLVQSDTSGRLALLSCGAVLDHLRVAMRAAGWTTNVDYYPNPNDHKHIASLDFTAAPFVTDGHKQRAHAIRTRRTDRLAYAAPPDWDRLESTVRQAVGDAAIVDVLGDGARPELVRASALAEADRLYDVAYHADLDWWTSSFDPAVGIPHSALVSSAEGDRVGLGRQFPVTHHGDRRPEVGDDRAEIVVLSAHEDTRLDVLRCGEALSAVLLDATMAGAASCTLTHLTELPSGLAVVRALTGRELPQVLIRIGVAPAGEESPAPTPRRPLREVFTADHPSRPD</sequence>
<feature type="region of interest" description="Disordered" evidence="1">
    <location>
        <begin position="303"/>
        <end position="329"/>
    </location>
</feature>
<dbReference type="AlphaFoldDB" id="A0A172UKW2"/>
<dbReference type="GO" id="GO:0016491">
    <property type="term" value="F:oxidoreductase activity"/>
    <property type="evidence" value="ECO:0007669"/>
    <property type="project" value="InterPro"/>
</dbReference>
<dbReference type="SUPFAM" id="SSF55469">
    <property type="entry name" value="FMN-dependent nitroreductase-like"/>
    <property type="match status" value="2"/>
</dbReference>
<dbReference type="PANTHER" id="PTHR23026:SF123">
    <property type="entry name" value="NAD(P)H NITROREDUCTASE RV3131-RELATED"/>
    <property type="match status" value="1"/>
</dbReference>
<dbReference type="RefSeq" id="WP_067994481.1">
    <property type="nucleotide sequence ID" value="NZ_CP015596.1"/>
</dbReference>
<dbReference type="Gene3D" id="3.40.109.10">
    <property type="entry name" value="NADH Oxidase"/>
    <property type="match status" value="1"/>
</dbReference>
<keyword evidence="3" id="KW-1185">Reference proteome</keyword>
<proteinExistence type="predicted"/>
<protein>
    <submittedName>
        <fullName evidence="2">NAD(P)H nitroreductase</fullName>
    </submittedName>
</protein>
<evidence type="ECO:0000313" key="2">
    <source>
        <dbReference type="EMBL" id="ANE79696.1"/>
    </source>
</evidence>
<dbReference type="InterPro" id="IPR050627">
    <property type="entry name" value="Nitroreductase/BluB"/>
</dbReference>
<reference evidence="2 3" key="1">
    <citation type="submission" date="2016-05" db="EMBL/GenBank/DDBJ databases">
        <title>Complete genome sequence of a phthalic acid esters degrading Mycobacterium sp. YC-RL4.</title>
        <authorList>
            <person name="Ren L."/>
            <person name="Fan S."/>
            <person name="Ruth N."/>
            <person name="Jia Y."/>
            <person name="Wang J."/>
            <person name="Qiao C."/>
        </authorList>
    </citation>
    <scope>NUCLEOTIDE SEQUENCE [LARGE SCALE GENOMIC DNA]</scope>
    <source>
        <strain evidence="2 3">YC-RL4</strain>
    </source>
</reference>
<dbReference type="InterPro" id="IPR000415">
    <property type="entry name" value="Nitroreductase-like"/>
</dbReference>
<dbReference type="KEGG" id="madi:A7U43_10490"/>
<gene>
    <name evidence="2" type="ORF">A7U43_10490</name>
</gene>
<dbReference type="EMBL" id="CP015596">
    <property type="protein sequence ID" value="ANE79696.1"/>
    <property type="molecule type" value="Genomic_DNA"/>
</dbReference>
<organism evidence="2 3">
    <name type="scientific">Mycobacterium adipatum</name>
    <dbReference type="NCBI Taxonomy" id="1682113"/>
    <lineage>
        <taxon>Bacteria</taxon>
        <taxon>Bacillati</taxon>
        <taxon>Actinomycetota</taxon>
        <taxon>Actinomycetes</taxon>
        <taxon>Mycobacteriales</taxon>
        <taxon>Mycobacteriaceae</taxon>
        <taxon>Mycobacterium</taxon>
    </lineage>
</organism>
<name>A0A172UKW2_9MYCO</name>